<dbReference type="AlphaFoldDB" id="A0A418IPM0"/>
<dbReference type="RefSeq" id="WP_119603790.1">
    <property type="nucleotide sequence ID" value="NZ_JABMCY010000211.1"/>
</dbReference>
<evidence type="ECO:0000313" key="3">
    <source>
        <dbReference type="Proteomes" id="UP000285567"/>
    </source>
</evidence>
<evidence type="ECO:0000259" key="1">
    <source>
        <dbReference type="Pfam" id="PF21311"/>
    </source>
</evidence>
<dbReference type="Proteomes" id="UP000285567">
    <property type="component" value="Unassembled WGS sequence"/>
</dbReference>
<dbReference type="OrthoDB" id="2412467at2"/>
<sequence>MLKLQKSLTSSLGQGFRQELHTNFLRTETFVNEFADNFRYHKLEETEAHHSSQITDERFKTVERGLNIINKRYDNLVLSKGKNSLQEVKDARLDTLGTRHETLFDRLLADSNRHEIDKEELTHTVEETRDQMLAQEFEFDIPNSSWQYLTNLSPMTNSVMQSFLIDETCDIAYQTNAYRENYKLTKMKANGQFLSQMEIDGGGHGTQIALRHDKVENKTWIYSNIKRPDGYNALVRFTYRPDITLSYGEYDMEEVFTGHPERSYMTPYINEHEGIIMLRIEYPKSEWESRQAANYVEIRRLEDIDNKVDKVLYSMDIPKHLTSFGDTTQPMQGCAYDDNKLYWYTGDSNPEIPNFITVFDLKNGKQLYQKEVDIGISGNEYPGDFAEAEGCQIYYDEETGKKALLVGVTVGAPNYRAHEVHGIFMRGLFEKMKAPKTPISTYETGGRTKSFPVEHFNRMADLLEPGDYYMNTVDTMRVSDFPLPKEMRDGGWFLNNSAFNVQGVMKQTLTRNTFDRDIMQFTRLVSVNNFADTNGASSWCHVGLASIGGVAEAVPSHITNMNQLGIVANKEWYIDTATSSKLKDFPLPGVAGWTCYVDNVTSSRFRVTLTRVSSTAPVEKIIAYFSSTGKPERISSWTQFKGTNL</sequence>
<name>A0A418IPM0_STAXY</name>
<dbReference type="InterPro" id="IPR048799">
    <property type="entry name" value="P68_RBP_TagC-like_beta-prop"/>
</dbReference>
<proteinExistence type="predicted"/>
<reference evidence="2 3" key="1">
    <citation type="journal article" date="2016" name="Front. Microbiol.">
        <title>Comprehensive Phylogenetic Analysis of Bovine Non-aureus Staphylococci Species Based on Whole-Genome Sequencing.</title>
        <authorList>
            <person name="Naushad S."/>
            <person name="Barkema H.W."/>
            <person name="Luby C."/>
            <person name="Condas L.A."/>
            <person name="Nobrega D.B."/>
            <person name="Carson D.A."/>
            <person name="De Buck J."/>
        </authorList>
    </citation>
    <scope>NUCLEOTIDE SEQUENCE [LARGE SCALE GENOMIC DNA]</scope>
    <source>
        <strain evidence="2 3">SNUC 102</strain>
    </source>
</reference>
<organism evidence="2 3">
    <name type="scientific">Staphylococcus xylosus</name>
    <dbReference type="NCBI Taxonomy" id="1288"/>
    <lineage>
        <taxon>Bacteria</taxon>
        <taxon>Bacillati</taxon>
        <taxon>Bacillota</taxon>
        <taxon>Bacilli</taxon>
        <taxon>Bacillales</taxon>
        <taxon>Staphylococcaceae</taxon>
        <taxon>Staphylococcus</taxon>
    </lineage>
</organism>
<comment type="caution">
    <text evidence="2">The sequence shown here is derived from an EMBL/GenBank/DDBJ whole genome shotgun (WGS) entry which is preliminary data.</text>
</comment>
<gene>
    <name evidence="2" type="ORF">BU097_05280</name>
</gene>
<dbReference type="Pfam" id="PF21311">
    <property type="entry name" value="Phage_RBD_prop"/>
    <property type="match status" value="1"/>
</dbReference>
<feature type="domain" description="P68 RBP/TagC-like beta-propeller" evidence="1">
    <location>
        <begin position="159"/>
        <end position="421"/>
    </location>
</feature>
<dbReference type="EMBL" id="QXUL01000021">
    <property type="protein sequence ID" value="RIN11369.1"/>
    <property type="molecule type" value="Genomic_DNA"/>
</dbReference>
<keyword evidence="3" id="KW-1185">Reference proteome</keyword>
<protein>
    <recommendedName>
        <fullName evidence="1">P68 RBP/TagC-like beta-propeller domain-containing protein</fullName>
    </recommendedName>
</protein>
<accession>A0A418IPM0</accession>
<evidence type="ECO:0000313" key="2">
    <source>
        <dbReference type="EMBL" id="RIN11369.1"/>
    </source>
</evidence>